<evidence type="ECO:0000313" key="2">
    <source>
        <dbReference type="EMBL" id="KAF5314298.1"/>
    </source>
</evidence>
<feature type="compositionally biased region" description="Polar residues" evidence="1">
    <location>
        <begin position="127"/>
        <end position="136"/>
    </location>
</feature>
<dbReference type="EMBL" id="JAACJJ010000044">
    <property type="protein sequence ID" value="KAF5314298.1"/>
    <property type="molecule type" value="Genomic_DNA"/>
</dbReference>
<proteinExistence type="predicted"/>
<organism evidence="2 3">
    <name type="scientific">Psilocybe cf. subviscida</name>
    <dbReference type="NCBI Taxonomy" id="2480587"/>
    <lineage>
        <taxon>Eukaryota</taxon>
        <taxon>Fungi</taxon>
        <taxon>Dikarya</taxon>
        <taxon>Basidiomycota</taxon>
        <taxon>Agaricomycotina</taxon>
        <taxon>Agaricomycetes</taxon>
        <taxon>Agaricomycetidae</taxon>
        <taxon>Agaricales</taxon>
        <taxon>Agaricineae</taxon>
        <taxon>Strophariaceae</taxon>
        <taxon>Psilocybe</taxon>
    </lineage>
</organism>
<dbReference type="Proteomes" id="UP000567179">
    <property type="component" value="Unassembled WGS sequence"/>
</dbReference>
<accession>A0A8H5B0J4</accession>
<protein>
    <submittedName>
        <fullName evidence="2">Uncharacterized protein</fullName>
    </submittedName>
</protein>
<reference evidence="2 3" key="1">
    <citation type="journal article" date="2020" name="ISME J.">
        <title>Uncovering the hidden diversity of litter-decomposition mechanisms in mushroom-forming fungi.</title>
        <authorList>
            <person name="Floudas D."/>
            <person name="Bentzer J."/>
            <person name="Ahren D."/>
            <person name="Johansson T."/>
            <person name="Persson P."/>
            <person name="Tunlid A."/>
        </authorList>
    </citation>
    <scope>NUCLEOTIDE SEQUENCE [LARGE SCALE GENOMIC DNA]</scope>
    <source>
        <strain evidence="2 3">CBS 101986</strain>
    </source>
</reference>
<comment type="caution">
    <text evidence="2">The sequence shown here is derived from an EMBL/GenBank/DDBJ whole genome shotgun (WGS) entry which is preliminary data.</text>
</comment>
<gene>
    <name evidence="2" type="ORF">D9619_011865</name>
</gene>
<evidence type="ECO:0000313" key="3">
    <source>
        <dbReference type="Proteomes" id="UP000567179"/>
    </source>
</evidence>
<feature type="compositionally biased region" description="Polar residues" evidence="1">
    <location>
        <begin position="98"/>
        <end position="114"/>
    </location>
</feature>
<dbReference type="OrthoDB" id="1875751at2759"/>
<feature type="region of interest" description="Disordered" evidence="1">
    <location>
        <begin position="98"/>
        <end position="150"/>
    </location>
</feature>
<feature type="region of interest" description="Disordered" evidence="1">
    <location>
        <begin position="25"/>
        <end position="85"/>
    </location>
</feature>
<dbReference type="AlphaFoldDB" id="A0A8H5B0J4"/>
<evidence type="ECO:0000256" key="1">
    <source>
        <dbReference type="SAM" id="MobiDB-lite"/>
    </source>
</evidence>
<feature type="compositionally biased region" description="Low complexity" evidence="1">
    <location>
        <begin position="53"/>
        <end position="68"/>
    </location>
</feature>
<sequence>MTSTLDSDLYGDIYGDEELLEFEELDEAEAMDQSEQPVANEPEADTKPPPVAVAPASTPTITAPASDALKGLPPKPTASTTAPDAASLSYSAQIAKQFSAYQQTPSQERQQRSQIPLPPNPRANGARPSTITTSGDTVFGKKPSEMHDAG</sequence>
<keyword evidence="3" id="KW-1185">Reference proteome</keyword>
<name>A0A8H5B0J4_9AGAR</name>